<dbReference type="AlphaFoldDB" id="A0A5B7ISU0"/>
<name>A0A5B7ISU0_PORTR</name>
<sequence length="75" mass="8301">MLGFLKEISGTSSVKPLLATLPRPPASPGLPHLPHYGDPQLSRSIDELRPQVDGNIVAGREFQYSNFFQLSVQRQ</sequence>
<protein>
    <submittedName>
        <fullName evidence="2">Uncharacterized protein</fullName>
    </submittedName>
</protein>
<evidence type="ECO:0000313" key="2">
    <source>
        <dbReference type="EMBL" id="MPC85433.1"/>
    </source>
</evidence>
<accession>A0A5B7ISU0</accession>
<keyword evidence="3" id="KW-1185">Reference proteome</keyword>
<dbReference type="Proteomes" id="UP000324222">
    <property type="component" value="Unassembled WGS sequence"/>
</dbReference>
<dbReference type="EMBL" id="VSRR010068457">
    <property type="protein sequence ID" value="MPC85433.1"/>
    <property type="molecule type" value="Genomic_DNA"/>
</dbReference>
<reference evidence="2 3" key="1">
    <citation type="submission" date="2019-05" db="EMBL/GenBank/DDBJ databases">
        <title>Another draft genome of Portunus trituberculatus and its Hox gene families provides insights of decapod evolution.</title>
        <authorList>
            <person name="Jeong J.-H."/>
            <person name="Song I."/>
            <person name="Kim S."/>
            <person name="Choi T."/>
            <person name="Kim D."/>
            <person name="Ryu S."/>
            <person name="Kim W."/>
        </authorList>
    </citation>
    <scope>NUCLEOTIDE SEQUENCE [LARGE SCALE GENOMIC DNA]</scope>
    <source>
        <tissue evidence="2">Muscle</tissue>
    </source>
</reference>
<evidence type="ECO:0000256" key="1">
    <source>
        <dbReference type="SAM" id="MobiDB-lite"/>
    </source>
</evidence>
<organism evidence="2 3">
    <name type="scientific">Portunus trituberculatus</name>
    <name type="common">Swimming crab</name>
    <name type="synonym">Neptunus trituberculatus</name>
    <dbReference type="NCBI Taxonomy" id="210409"/>
    <lineage>
        <taxon>Eukaryota</taxon>
        <taxon>Metazoa</taxon>
        <taxon>Ecdysozoa</taxon>
        <taxon>Arthropoda</taxon>
        <taxon>Crustacea</taxon>
        <taxon>Multicrustacea</taxon>
        <taxon>Malacostraca</taxon>
        <taxon>Eumalacostraca</taxon>
        <taxon>Eucarida</taxon>
        <taxon>Decapoda</taxon>
        <taxon>Pleocyemata</taxon>
        <taxon>Brachyura</taxon>
        <taxon>Eubrachyura</taxon>
        <taxon>Portunoidea</taxon>
        <taxon>Portunidae</taxon>
        <taxon>Portuninae</taxon>
        <taxon>Portunus</taxon>
    </lineage>
</organism>
<comment type="caution">
    <text evidence="2">The sequence shown here is derived from an EMBL/GenBank/DDBJ whole genome shotgun (WGS) entry which is preliminary data.</text>
</comment>
<feature type="region of interest" description="Disordered" evidence="1">
    <location>
        <begin position="16"/>
        <end position="39"/>
    </location>
</feature>
<proteinExistence type="predicted"/>
<gene>
    <name evidence="2" type="ORF">E2C01_080209</name>
</gene>
<evidence type="ECO:0000313" key="3">
    <source>
        <dbReference type="Proteomes" id="UP000324222"/>
    </source>
</evidence>